<evidence type="ECO:0008006" key="6">
    <source>
        <dbReference type="Google" id="ProtNLM"/>
    </source>
</evidence>
<evidence type="ECO:0000313" key="5">
    <source>
        <dbReference type="Proteomes" id="UP000467840"/>
    </source>
</evidence>
<evidence type="ECO:0000256" key="3">
    <source>
        <dbReference type="SAM" id="Phobius"/>
    </source>
</evidence>
<dbReference type="Proteomes" id="UP000467840">
    <property type="component" value="Chromosome 10"/>
</dbReference>
<organism evidence="4 5">
    <name type="scientific">Hevea brasiliensis</name>
    <name type="common">Para rubber tree</name>
    <name type="synonym">Siphonia brasiliensis</name>
    <dbReference type="NCBI Taxonomy" id="3981"/>
    <lineage>
        <taxon>Eukaryota</taxon>
        <taxon>Viridiplantae</taxon>
        <taxon>Streptophyta</taxon>
        <taxon>Embryophyta</taxon>
        <taxon>Tracheophyta</taxon>
        <taxon>Spermatophyta</taxon>
        <taxon>Magnoliopsida</taxon>
        <taxon>eudicotyledons</taxon>
        <taxon>Gunneridae</taxon>
        <taxon>Pentapetalae</taxon>
        <taxon>rosids</taxon>
        <taxon>fabids</taxon>
        <taxon>Malpighiales</taxon>
        <taxon>Euphorbiaceae</taxon>
        <taxon>Crotonoideae</taxon>
        <taxon>Micrandreae</taxon>
        <taxon>Hevea</taxon>
    </lineage>
</organism>
<feature type="repeat" description="PPR" evidence="2">
    <location>
        <begin position="148"/>
        <end position="182"/>
    </location>
</feature>
<dbReference type="Pfam" id="PF13041">
    <property type="entry name" value="PPR_2"/>
    <property type="match status" value="2"/>
</dbReference>
<dbReference type="InterPro" id="IPR011990">
    <property type="entry name" value="TPR-like_helical_dom_sf"/>
</dbReference>
<dbReference type="Pfam" id="PF01535">
    <property type="entry name" value="PPR"/>
    <property type="match status" value="2"/>
</dbReference>
<dbReference type="GO" id="GO:0003723">
    <property type="term" value="F:RNA binding"/>
    <property type="evidence" value="ECO:0007669"/>
    <property type="project" value="InterPro"/>
</dbReference>
<keyword evidence="1" id="KW-0677">Repeat</keyword>
<keyword evidence="3" id="KW-1133">Transmembrane helix</keyword>
<dbReference type="FunFam" id="1.25.40.10:FF:000090">
    <property type="entry name" value="Pentatricopeptide repeat-containing protein, chloroplastic"/>
    <property type="match status" value="1"/>
</dbReference>
<name>A0A6A6N329_HEVBR</name>
<feature type="transmembrane region" description="Helical" evidence="3">
    <location>
        <begin position="282"/>
        <end position="301"/>
    </location>
</feature>
<dbReference type="EMBL" id="JAAGAX010000003">
    <property type="protein sequence ID" value="KAF2320070.1"/>
    <property type="molecule type" value="Genomic_DNA"/>
</dbReference>
<keyword evidence="3" id="KW-0812">Transmembrane</keyword>
<dbReference type="InterPro" id="IPR002885">
    <property type="entry name" value="PPR_rpt"/>
</dbReference>
<protein>
    <recommendedName>
        <fullName evidence="6">Pentatricopeptide repeat-containing protein</fullName>
    </recommendedName>
</protein>
<gene>
    <name evidence="4" type="ORF">GH714_023073</name>
</gene>
<comment type="caution">
    <text evidence="4">The sequence shown here is derived from an EMBL/GenBank/DDBJ whole genome shotgun (WGS) entry which is preliminary data.</text>
</comment>
<dbReference type="PROSITE" id="PS51375">
    <property type="entry name" value="PPR"/>
    <property type="match status" value="2"/>
</dbReference>
<sequence>MMRRKDFALSPTAVTLATVLRACAKLADSNMGRCIHCYTVKSGFVSDLMLGNTLLSAYAKCGIVNDAKKFFYEMDLKDTVSYSAIISGCVQNGHAEEALRLFHKMQLSGLDPEMATMVGVLPASAHLAAIQHGSCSHCYAIVHGLATETAICNALIDMYAKCGRIDTARRVFDRMHKRDIVSWNAMIAYGIHGLGMEALLLFDNMLAEGIEPDDVTFICILSACSHSGLVTEGKHWFNAMNQDFGITPRMEHYVCMADLLSRAGKFEEVCNFIEKMPFEPDVRIWSACLLLVGSIEMLNLGNKYQRKFRS</sequence>
<accession>A0A6A6N329</accession>
<dbReference type="GO" id="GO:0009451">
    <property type="term" value="P:RNA modification"/>
    <property type="evidence" value="ECO:0007669"/>
    <property type="project" value="InterPro"/>
</dbReference>
<keyword evidence="3" id="KW-0472">Membrane</keyword>
<dbReference type="InterPro" id="IPR046960">
    <property type="entry name" value="PPR_At4g14850-like_plant"/>
</dbReference>
<dbReference type="FunFam" id="1.25.40.10:FF:000344">
    <property type="entry name" value="Pentatricopeptide repeat-containing protein"/>
    <property type="match status" value="1"/>
</dbReference>
<reference evidence="4 5" key="1">
    <citation type="journal article" date="2020" name="Mol. Plant">
        <title>The Chromosome-Based Rubber Tree Genome Provides New Insights into Spurge Genome Evolution and Rubber Biosynthesis.</title>
        <authorList>
            <person name="Liu J."/>
            <person name="Shi C."/>
            <person name="Shi C.C."/>
            <person name="Li W."/>
            <person name="Zhang Q.J."/>
            <person name="Zhang Y."/>
            <person name="Li K."/>
            <person name="Lu H.F."/>
            <person name="Shi C."/>
            <person name="Zhu S.T."/>
            <person name="Xiao Z.Y."/>
            <person name="Nan H."/>
            <person name="Yue Y."/>
            <person name="Zhu X.G."/>
            <person name="Wu Y."/>
            <person name="Hong X.N."/>
            <person name="Fan G.Y."/>
            <person name="Tong Y."/>
            <person name="Zhang D."/>
            <person name="Mao C.L."/>
            <person name="Liu Y.L."/>
            <person name="Hao S.J."/>
            <person name="Liu W.Q."/>
            <person name="Lv M.Q."/>
            <person name="Zhang H.B."/>
            <person name="Liu Y."/>
            <person name="Hu-Tang G.R."/>
            <person name="Wang J.P."/>
            <person name="Wang J.H."/>
            <person name="Sun Y.H."/>
            <person name="Ni S.B."/>
            <person name="Chen W.B."/>
            <person name="Zhang X.C."/>
            <person name="Jiao Y.N."/>
            <person name="Eichler E.E."/>
            <person name="Li G.H."/>
            <person name="Liu X."/>
            <person name="Gao L.Z."/>
        </authorList>
    </citation>
    <scope>NUCLEOTIDE SEQUENCE [LARGE SCALE GENOMIC DNA]</scope>
    <source>
        <strain evidence="5">cv. GT1</strain>
        <tissue evidence="4">Leaf</tissue>
    </source>
</reference>
<dbReference type="NCBIfam" id="TIGR00756">
    <property type="entry name" value="PPR"/>
    <property type="match status" value="2"/>
</dbReference>
<evidence type="ECO:0000313" key="4">
    <source>
        <dbReference type="EMBL" id="KAF2320070.1"/>
    </source>
</evidence>
<dbReference type="Gene3D" id="1.25.40.10">
    <property type="entry name" value="Tetratricopeptide repeat domain"/>
    <property type="match status" value="3"/>
</dbReference>
<dbReference type="AlphaFoldDB" id="A0A6A6N329"/>
<dbReference type="PANTHER" id="PTHR47926:SF500">
    <property type="entry name" value="REPEAT-CONTAINING PROTEIN, PUTATIVE-RELATED"/>
    <property type="match status" value="1"/>
</dbReference>
<keyword evidence="5" id="KW-1185">Reference proteome</keyword>
<proteinExistence type="predicted"/>
<evidence type="ECO:0000256" key="1">
    <source>
        <dbReference type="ARBA" id="ARBA00022737"/>
    </source>
</evidence>
<evidence type="ECO:0000256" key="2">
    <source>
        <dbReference type="PROSITE-ProRule" id="PRU00708"/>
    </source>
</evidence>
<dbReference type="PANTHER" id="PTHR47926">
    <property type="entry name" value="PENTATRICOPEPTIDE REPEAT-CONTAINING PROTEIN"/>
    <property type="match status" value="1"/>
</dbReference>
<feature type="repeat" description="PPR" evidence="2">
    <location>
        <begin position="78"/>
        <end position="112"/>
    </location>
</feature>